<evidence type="ECO:0000313" key="3">
    <source>
        <dbReference type="Proteomes" id="UP000295781"/>
    </source>
</evidence>
<protein>
    <submittedName>
        <fullName evidence="2">Uncharacterized protein</fullName>
    </submittedName>
</protein>
<feature type="region of interest" description="Disordered" evidence="1">
    <location>
        <begin position="28"/>
        <end position="63"/>
    </location>
</feature>
<organism evidence="2 3">
    <name type="scientific">Sorangium cellulosum</name>
    <name type="common">Polyangium cellulosum</name>
    <dbReference type="NCBI Taxonomy" id="56"/>
    <lineage>
        <taxon>Bacteria</taxon>
        <taxon>Pseudomonadati</taxon>
        <taxon>Myxococcota</taxon>
        <taxon>Polyangia</taxon>
        <taxon>Polyangiales</taxon>
        <taxon>Polyangiaceae</taxon>
        <taxon>Sorangium</taxon>
    </lineage>
</organism>
<sequence length="238" mass="26208">MTQIGESIAMDLVSPEKDNCWYCTEQPEQTVENKLDEDPNSVDSAENSMANSSSKLGQALGHRPSWTARVSGDEIEITPAAHHLIPGNASLKKATKLLKFMKKGDTVDGDVGYDVNDRKNGVWLPTYPANGWGTLDRDAYAIQAMKVAGAQFHNAHAQYNQKASQSLSAIADKLVKKDARCPVCRKEMKNAKRPPFGLVGRLNALSRRYRGFLKGPPGRWPTASGIYTSEKSKLMKSR</sequence>
<dbReference type="Proteomes" id="UP000295781">
    <property type="component" value="Chromosome"/>
</dbReference>
<feature type="compositionally biased region" description="Polar residues" evidence="1">
    <location>
        <begin position="41"/>
        <end position="56"/>
    </location>
</feature>
<dbReference type="OrthoDB" id="5524775at2"/>
<accession>A0A4P2QEL8</accession>
<dbReference type="RefSeq" id="WP_129356342.1">
    <property type="nucleotide sequence ID" value="NZ_CP012670.1"/>
</dbReference>
<gene>
    <name evidence="2" type="ORF">SOCEGT47_084860</name>
</gene>
<name>A0A4P2QEL8_SORCE</name>
<dbReference type="InterPro" id="IPR032871">
    <property type="entry name" value="AHH_dom_containing"/>
</dbReference>
<proteinExistence type="predicted"/>
<dbReference type="Pfam" id="PF14412">
    <property type="entry name" value="AHH"/>
    <property type="match status" value="1"/>
</dbReference>
<reference evidence="2 3" key="1">
    <citation type="submission" date="2015-09" db="EMBL/GenBank/DDBJ databases">
        <title>Sorangium comparison.</title>
        <authorList>
            <person name="Zaburannyi N."/>
            <person name="Bunk B."/>
            <person name="Overmann J."/>
            <person name="Mueller R."/>
        </authorList>
    </citation>
    <scope>NUCLEOTIDE SEQUENCE [LARGE SCALE GENOMIC DNA]</scope>
    <source>
        <strain evidence="2 3">So ceGT47</strain>
    </source>
</reference>
<dbReference type="EMBL" id="CP012670">
    <property type="protein sequence ID" value="AUX27886.1"/>
    <property type="molecule type" value="Genomic_DNA"/>
</dbReference>
<evidence type="ECO:0000256" key="1">
    <source>
        <dbReference type="SAM" id="MobiDB-lite"/>
    </source>
</evidence>
<dbReference type="AlphaFoldDB" id="A0A4P2QEL8"/>
<evidence type="ECO:0000313" key="2">
    <source>
        <dbReference type="EMBL" id="AUX27886.1"/>
    </source>
</evidence>